<dbReference type="Proteomes" id="UP000184139">
    <property type="component" value="Unassembled WGS sequence"/>
</dbReference>
<proteinExistence type="inferred from homology"/>
<evidence type="ECO:0000313" key="3">
    <source>
        <dbReference type="Proteomes" id="UP000184139"/>
    </source>
</evidence>
<dbReference type="Gene3D" id="2.60.450.10">
    <property type="entry name" value="Lipopolysaccharide (LPS) transport protein A like domain"/>
    <property type="match status" value="1"/>
</dbReference>
<protein>
    <submittedName>
        <fullName evidence="2">LPS-assembly protein</fullName>
    </submittedName>
</protein>
<organism evidence="2 3">
    <name type="scientific">Desulfofustis glycolicus DSM 9705</name>
    <dbReference type="NCBI Taxonomy" id="1121409"/>
    <lineage>
        <taxon>Bacteria</taxon>
        <taxon>Pseudomonadati</taxon>
        <taxon>Thermodesulfobacteriota</taxon>
        <taxon>Desulfobulbia</taxon>
        <taxon>Desulfobulbales</taxon>
        <taxon>Desulfocapsaceae</taxon>
        <taxon>Desulfofustis</taxon>
    </lineage>
</organism>
<dbReference type="AlphaFoldDB" id="A0A1M5UJ94"/>
<dbReference type="InterPro" id="IPR020889">
    <property type="entry name" value="LipoPS_assembly_LptD"/>
</dbReference>
<dbReference type="EMBL" id="FQXS01000005">
    <property type="protein sequence ID" value="SHH63039.1"/>
    <property type="molecule type" value="Genomic_DNA"/>
</dbReference>
<sequence>MQVLSLQKEYTVTMQLPGMAFLRPSVLAVFLLLLAGPVAQLRAAESVATEEWDITADKLTRFDQPASIVAEGNIVLVKRKQLPPKKQTAGDDTSDWSELLEEEAQVKEVTPADLEEEQEPVFETEITITADWAVYDIALNMIKARGNVSVITEDEQLYAEQGEVNLEQETGTFKQATIIRKQHDLHLEGEVIEKTGYKTYRVENGWVITCKVDQGKTAPWSFAASDAVIEQDGYAVLSHARFRIKDIPVFYTPWLMIPAKSKRETGFLLPELISSENGGFGFNLPFFWNISDSTDVTVYTQYMADRGYMPGLEFRYVKSETEKGLIMATYLNDDLSGDTDSSYYVDTEFTHDNEERYWVRAKADHDFSGGWTSRLDIDIVSDRDYLTEFNTGMTGFSTTNERFLKTFGRSLQNKTDDQRTNTFSLLKSWGSTSLTGELLAINDVRADKSGNSPLWNLPSVDYTGTLPLEGFGDFTLSWDSSYYNFWREEGIGGHRVDINPRLSAPLPISQYLESRAEIGIRDTFYSVQEYGDAEWTEDTTQNRFLYNFNAEIGTTLMRAFALDGDQGDSINHQIRPYVLYSFTPDVDQDELPWYDGVDRVGEQNQITYGVDNFLNLFQGDTEEREFAHLKIKQNYSLLDEDSDEPFSAINLRLRLQPIQRLTFDYRTDFDVYGDGFVRHFVEGAYSTDRGDYFELEYVFDDSANSEQVNGTIATYLLANWRTEIRFEHSISEGETNEADAALIYQAPCWSVEFATQYTPTDTSFMVVFNLANLGSPIGFSY</sequence>
<feature type="domain" description="LptD C-terminal" evidence="1">
    <location>
        <begin position="355"/>
        <end position="712"/>
    </location>
</feature>
<dbReference type="GO" id="GO:0009279">
    <property type="term" value="C:cell outer membrane"/>
    <property type="evidence" value="ECO:0007669"/>
    <property type="project" value="InterPro"/>
</dbReference>
<dbReference type="Pfam" id="PF04453">
    <property type="entry name" value="LptD"/>
    <property type="match status" value="1"/>
</dbReference>
<dbReference type="PANTHER" id="PTHR30189:SF1">
    <property type="entry name" value="LPS-ASSEMBLY PROTEIN LPTD"/>
    <property type="match status" value="1"/>
</dbReference>
<evidence type="ECO:0000259" key="1">
    <source>
        <dbReference type="Pfam" id="PF04453"/>
    </source>
</evidence>
<dbReference type="GO" id="GO:0015920">
    <property type="term" value="P:lipopolysaccharide transport"/>
    <property type="evidence" value="ECO:0007669"/>
    <property type="project" value="InterPro"/>
</dbReference>
<dbReference type="STRING" id="1121409.SAMN02745124_01195"/>
<dbReference type="GO" id="GO:0043165">
    <property type="term" value="P:Gram-negative-bacterium-type cell outer membrane assembly"/>
    <property type="evidence" value="ECO:0007669"/>
    <property type="project" value="InterPro"/>
</dbReference>
<dbReference type="GO" id="GO:1990351">
    <property type="term" value="C:transporter complex"/>
    <property type="evidence" value="ECO:0007669"/>
    <property type="project" value="TreeGrafter"/>
</dbReference>
<dbReference type="HAMAP" id="MF_01411">
    <property type="entry name" value="LPS_assembly_LptD"/>
    <property type="match status" value="1"/>
</dbReference>
<reference evidence="2 3" key="1">
    <citation type="submission" date="2016-11" db="EMBL/GenBank/DDBJ databases">
        <authorList>
            <person name="Jaros S."/>
            <person name="Januszkiewicz K."/>
            <person name="Wedrychowicz H."/>
        </authorList>
    </citation>
    <scope>NUCLEOTIDE SEQUENCE [LARGE SCALE GENOMIC DNA]</scope>
    <source>
        <strain evidence="2 3">DSM 9705</strain>
    </source>
</reference>
<dbReference type="InterPro" id="IPR050218">
    <property type="entry name" value="LptD"/>
</dbReference>
<dbReference type="PANTHER" id="PTHR30189">
    <property type="entry name" value="LPS-ASSEMBLY PROTEIN"/>
    <property type="match status" value="1"/>
</dbReference>
<name>A0A1M5UJ94_9BACT</name>
<gene>
    <name evidence="2" type="ORF">SAMN02745124_01195</name>
</gene>
<keyword evidence="3" id="KW-1185">Reference proteome</keyword>
<accession>A0A1M5UJ94</accession>
<evidence type="ECO:0000313" key="2">
    <source>
        <dbReference type="EMBL" id="SHH63039.1"/>
    </source>
</evidence>
<dbReference type="InterPro" id="IPR007543">
    <property type="entry name" value="LptD_C"/>
</dbReference>